<dbReference type="PANTHER" id="PTHR11444">
    <property type="entry name" value="ASPARTATEAMMONIA/ARGININOSUCCINATE/ADENYLOSUCCINATE LYASE"/>
    <property type="match status" value="1"/>
</dbReference>
<dbReference type="GO" id="GO:0006108">
    <property type="term" value="P:malate metabolic process"/>
    <property type="evidence" value="ECO:0007669"/>
    <property type="project" value="TreeGrafter"/>
</dbReference>
<protein>
    <submittedName>
        <fullName evidence="2">Putative fumarate hydratase</fullName>
    </submittedName>
</protein>
<accession>A0A2S2NKL0</accession>
<dbReference type="Gene3D" id="1.10.275.10">
    <property type="entry name" value="Fumarase/aspartase (N-terminal domain)"/>
    <property type="match status" value="1"/>
</dbReference>
<sequence length="165" mass="18082">MMRACQLFKTFHIKPTLVTGFEHSGGCATLRLPSISIRRSMASKCDVGVRKESDTFGELDVPSDRYYGAQTVRSTMNFRIGGEKEQMPYPVIVAMGILKKAAAEVNKEFGLDAKIADAISKAADEVISGKLYNEGHFPLVIWQTGSGTQSNMNTNEVCTKLKAIN</sequence>
<dbReference type="EMBL" id="GGMR01005104">
    <property type="protein sequence ID" value="MBY17723.1"/>
    <property type="molecule type" value="Transcribed_RNA"/>
</dbReference>
<dbReference type="GO" id="GO:0004333">
    <property type="term" value="F:fumarate hydratase activity"/>
    <property type="evidence" value="ECO:0007669"/>
    <property type="project" value="InterPro"/>
</dbReference>
<name>A0A2S2NKL0_SCHGA</name>
<gene>
    <name evidence="2" type="primary">fum-1</name>
    <name evidence="2" type="ORF">g.138846</name>
</gene>
<feature type="domain" description="Fumarate lyase N-terminal" evidence="1">
    <location>
        <begin position="57"/>
        <end position="159"/>
    </location>
</feature>
<dbReference type="PANTHER" id="PTHR11444:SF1">
    <property type="entry name" value="FUMARATE HYDRATASE, MITOCHONDRIAL"/>
    <property type="match status" value="1"/>
</dbReference>
<dbReference type="InterPro" id="IPR024083">
    <property type="entry name" value="Fumarase/histidase_N"/>
</dbReference>
<dbReference type="GO" id="GO:0005739">
    <property type="term" value="C:mitochondrion"/>
    <property type="evidence" value="ECO:0007669"/>
    <property type="project" value="TreeGrafter"/>
</dbReference>
<evidence type="ECO:0000313" key="2">
    <source>
        <dbReference type="EMBL" id="MBY17723.1"/>
    </source>
</evidence>
<dbReference type="FunFam" id="1.10.275.10:FF:000001">
    <property type="entry name" value="Fumarate hydratase, mitochondrial"/>
    <property type="match status" value="1"/>
</dbReference>
<reference evidence="2" key="1">
    <citation type="submission" date="2018-04" db="EMBL/GenBank/DDBJ databases">
        <title>Transcriptome of Schizaphis graminum biotype I.</title>
        <authorList>
            <person name="Scully E.D."/>
            <person name="Geib S.M."/>
            <person name="Palmer N.A."/>
            <person name="Koch K."/>
            <person name="Bradshaw J."/>
            <person name="Heng-Moss T."/>
            <person name="Sarath G."/>
        </authorList>
    </citation>
    <scope>NUCLEOTIDE SEQUENCE</scope>
</reference>
<evidence type="ECO:0000259" key="1">
    <source>
        <dbReference type="Pfam" id="PF00206"/>
    </source>
</evidence>
<dbReference type="InterPro" id="IPR005677">
    <property type="entry name" value="Fum_hydII"/>
</dbReference>
<dbReference type="SUPFAM" id="SSF48557">
    <property type="entry name" value="L-aspartase-like"/>
    <property type="match status" value="1"/>
</dbReference>
<dbReference type="InterPro" id="IPR022761">
    <property type="entry name" value="Fumarate_lyase_N"/>
</dbReference>
<proteinExistence type="predicted"/>
<dbReference type="GO" id="GO:0006106">
    <property type="term" value="P:fumarate metabolic process"/>
    <property type="evidence" value="ECO:0007669"/>
    <property type="project" value="InterPro"/>
</dbReference>
<organism evidence="2">
    <name type="scientific">Schizaphis graminum</name>
    <name type="common">Green bug aphid</name>
    <dbReference type="NCBI Taxonomy" id="13262"/>
    <lineage>
        <taxon>Eukaryota</taxon>
        <taxon>Metazoa</taxon>
        <taxon>Ecdysozoa</taxon>
        <taxon>Arthropoda</taxon>
        <taxon>Hexapoda</taxon>
        <taxon>Insecta</taxon>
        <taxon>Pterygota</taxon>
        <taxon>Neoptera</taxon>
        <taxon>Paraneoptera</taxon>
        <taxon>Hemiptera</taxon>
        <taxon>Sternorrhyncha</taxon>
        <taxon>Aphidomorpha</taxon>
        <taxon>Aphidoidea</taxon>
        <taxon>Aphididae</taxon>
        <taxon>Aphidini</taxon>
        <taxon>Schizaphis</taxon>
    </lineage>
</organism>
<dbReference type="GO" id="GO:0006099">
    <property type="term" value="P:tricarboxylic acid cycle"/>
    <property type="evidence" value="ECO:0007669"/>
    <property type="project" value="TreeGrafter"/>
</dbReference>
<dbReference type="InterPro" id="IPR008948">
    <property type="entry name" value="L-Aspartase-like"/>
</dbReference>
<dbReference type="Pfam" id="PF00206">
    <property type="entry name" value="Lyase_1"/>
    <property type="match status" value="1"/>
</dbReference>
<dbReference type="AlphaFoldDB" id="A0A2S2NKL0"/>